<dbReference type="EMBL" id="JAWXXP010000001">
    <property type="protein sequence ID" value="MDX5990736.1"/>
    <property type="molecule type" value="Genomic_DNA"/>
</dbReference>
<accession>A0A1G7E7X3</accession>
<gene>
    <name evidence="3" type="ORF">SAMN05216575_103231</name>
    <name evidence="2" type="ORF">SIM71_01550</name>
</gene>
<keyword evidence="5" id="KW-1185">Reference proteome</keyword>
<evidence type="ECO:0000313" key="4">
    <source>
        <dbReference type="Proteomes" id="UP000182413"/>
    </source>
</evidence>
<protein>
    <submittedName>
        <fullName evidence="3">Uncharacterized protein</fullName>
    </submittedName>
</protein>
<keyword evidence="1" id="KW-0175">Coiled coil</keyword>
<name>A0A1G7E7X3_9GAMM</name>
<reference evidence="3 4" key="1">
    <citation type="submission" date="2016-10" db="EMBL/GenBank/DDBJ databases">
        <authorList>
            <person name="de Groot N.N."/>
        </authorList>
    </citation>
    <scope>NUCLEOTIDE SEQUENCE [LARGE SCALE GENOMIC DNA]</scope>
    <source>
        <strain evidence="3 4">JCM 10630</strain>
    </source>
</reference>
<dbReference type="Proteomes" id="UP000182413">
    <property type="component" value="Unassembled WGS sequence"/>
</dbReference>
<organism evidence="3 4">
    <name type="scientific">Ectopseudomonas alcaliphila</name>
    <dbReference type="NCBI Taxonomy" id="101564"/>
    <lineage>
        <taxon>Bacteria</taxon>
        <taxon>Pseudomonadati</taxon>
        <taxon>Pseudomonadota</taxon>
        <taxon>Gammaproteobacteria</taxon>
        <taxon>Pseudomonadales</taxon>
        <taxon>Pseudomonadaceae</taxon>
        <taxon>Ectopseudomonas</taxon>
    </lineage>
</organism>
<feature type="coiled-coil region" evidence="1">
    <location>
        <begin position="120"/>
        <end position="147"/>
    </location>
</feature>
<proteinExistence type="predicted"/>
<evidence type="ECO:0000313" key="3">
    <source>
        <dbReference type="EMBL" id="SDE59729.1"/>
    </source>
</evidence>
<dbReference type="Proteomes" id="UP001278050">
    <property type="component" value="Unassembled WGS sequence"/>
</dbReference>
<dbReference type="OrthoDB" id="5919048at2"/>
<reference evidence="2 5" key="2">
    <citation type="submission" date="2023-11" db="EMBL/GenBank/DDBJ databases">
        <title>MicrobeMod: A computational toolkit for identifying prokaryotic methylation and restriction-modification with nanopore sequencing.</title>
        <authorList>
            <person name="Crits-Christoph A."/>
            <person name="Kang S.C."/>
            <person name="Lee H."/>
            <person name="Ostrov N."/>
        </authorList>
    </citation>
    <scope>NUCLEOTIDE SEQUENCE [LARGE SCALE GENOMIC DNA]</scope>
    <source>
        <strain evidence="2 5">ATCC BAA-571</strain>
    </source>
</reference>
<dbReference type="AlphaFoldDB" id="A0A1G7E7X3"/>
<evidence type="ECO:0000256" key="1">
    <source>
        <dbReference type="SAM" id="Coils"/>
    </source>
</evidence>
<evidence type="ECO:0000313" key="2">
    <source>
        <dbReference type="EMBL" id="MDX5990736.1"/>
    </source>
</evidence>
<dbReference type="RefSeq" id="WP_139202970.1">
    <property type="nucleotide sequence ID" value="NZ_CBCSET010000001.1"/>
</dbReference>
<sequence length="232" mass="26032">MIALDEAFVERMKVDTAAAVTELCASVLAEVQKGSNWSANDYKILSQAYMFLEAAREANILASGSPVIAAVDMTNRKFMCAAIQTWLVELRSFYRAILDLNALDSSKNHFRSMFGSLFSYEFSQGDLEKVQLLVNELRERISSAALDDSHKRRLLVRLEKLQSELHKKVSDLDRFWGLIGDAGVVIGKLGDDAKPIVDRIREVADIVWRTQSRAEELPSGSEFPRLEDKSGE</sequence>
<evidence type="ECO:0000313" key="5">
    <source>
        <dbReference type="Proteomes" id="UP001278050"/>
    </source>
</evidence>
<dbReference type="EMBL" id="FNAE01000003">
    <property type="protein sequence ID" value="SDE59729.1"/>
    <property type="molecule type" value="Genomic_DNA"/>
</dbReference>